<reference evidence="1 2" key="1">
    <citation type="submission" date="2010-12" db="EMBL/GenBank/DDBJ databases">
        <title>The Genome Sequence of Coprobacillus sp. strain 29_1.</title>
        <authorList>
            <consortium name="The Broad Institute Genome Sequencing Platform"/>
            <person name="Earl A."/>
            <person name="Ward D."/>
            <person name="Feldgarden M."/>
            <person name="Gevers D."/>
            <person name="Daigneault M."/>
            <person name="Sibley C.D."/>
            <person name="White A."/>
            <person name="Strauss J."/>
            <person name="Allen-Vercoe E."/>
            <person name="Young S.K."/>
            <person name="Zeng Q."/>
            <person name="Gargeya S."/>
            <person name="Fitzgerald M."/>
            <person name="Haas B."/>
            <person name="Abouelleil A."/>
            <person name="Alvarado L."/>
            <person name="Arachchi H.M."/>
            <person name="Berlin A."/>
            <person name="Brown A."/>
            <person name="Chapman S.B."/>
            <person name="Chen Z."/>
            <person name="Dunbar C."/>
            <person name="Freedman E."/>
            <person name="Gearin G."/>
            <person name="Gellesch M."/>
            <person name="Goldberg J."/>
            <person name="Griggs A."/>
            <person name="Gujja S."/>
            <person name="Heilman E."/>
            <person name="Heiman D."/>
            <person name="Howarth C."/>
            <person name="Larson L."/>
            <person name="Lui A."/>
            <person name="MacDonald P.J.P."/>
            <person name="Mehta T."/>
            <person name="Montmayeur A."/>
            <person name="Murphy C."/>
            <person name="Neiman D."/>
            <person name="Pearson M."/>
            <person name="Priest M."/>
            <person name="Roberts A."/>
            <person name="Saif S."/>
            <person name="Shea T."/>
            <person name="Shenoy N."/>
            <person name="Sisk P."/>
            <person name="Stolte C."/>
            <person name="Sykes S."/>
            <person name="White J."/>
            <person name="Yandava C."/>
            <person name="Nusbaum C."/>
            <person name="Birren B."/>
        </authorList>
    </citation>
    <scope>NUCLEOTIDE SEQUENCE [LARGE SCALE GENOMIC DNA]</scope>
    <source>
        <strain evidence="1 2">29_1</strain>
    </source>
</reference>
<accession>E7GGB9</accession>
<organism evidence="1 2">
    <name type="scientific">Coprobacillus cateniformis</name>
    <dbReference type="NCBI Taxonomy" id="100884"/>
    <lineage>
        <taxon>Bacteria</taxon>
        <taxon>Bacillati</taxon>
        <taxon>Bacillota</taxon>
        <taxon>Erysipelotrichia</taxon>
        <taxon>Erysipelotrichales</taxon>
        <taxon>Coprobacillaceae</taxon>
        <taxon>Coprobacillus</taxon>
    </lineage>
</organism>
<evidence type="ECO:0000313" key="1">
    <source>
        <dbReference type="EMBL" id="EFW02929.1"/>
    </source>
</evidence>
<dbReference type="RefSeq" id="WP_008790894.1">
    <property type="nucleotide sequence ID" value="NZ_AKCB01000008.1"/>
</dbReference>
<dbReference type="HOGENOM" id="CLU_2205595_0_0_9"/>
<name>E7GGB9_9FIRM</name>
<comment type="caution">
    <text evidence="1">The sequence shown here is derived from an EMBL/GenBank/DDBJ whole genome shotgun (WGS) entry which is preliminary data.</text>
</comment>
<dbReference type="Proteomes" id="UP000003157">
    <property type="component" value="Unassembled WGS sequence"/>
</dbReference>
<dbReference type="EMBL" id="ADKX01000058">
    <property type="protein sequence ID" value="EFW02929.1"/>
    <property type="molecule type" value="Genomic_DNA"/>
</dbReference>
<sequence length="107" mass="12942">MSKEELEECAMSCIENNFKVLHLIKEDCFENYRAGTDEKRKIYLDEIKDCSHAVYNNLYMLFEGDALSIEKEKEIEKQVQDELLEIANFIIEYDREKFYEELKNRKR</sequence>
<gene>
    <name evidence="1" type="ORF">HMPREF9488_03812</name>
</gene>
<proteinExistence type="predicted"/>
<dbReference type="AlphaFoldDB" id="E7GGB9"/>
<dbReference type="GeneID" id="78231644"/>
<keyword evidence="2" id="KW-1185">Reference proteome</keyword>
<protein>
    <submittedName>
        <fullName evidence="1">Uncharacterized protein</fullName>
    </submittedName>
</protein>
<evidence type="ECO:0000313" key="2">
    <source>
        <dbReference type="Proteomes" id="UP000003157"/>
    </source>
</evidence>